<keyword evidence="5" id="KW-1185">Reference proteome</keyword>
<dbReference type="AlphaFoldDB" id="A0A1I5AN18"/>
<evidence type="ECO:0000313" key="4">
    <source>
        <dbReference type="EMBL" id="SFN63815.1"/>
    </source>
</evidence>
<sequence length="1059" mass="118911">MKNSYLTLFLILFSAFVQAQEPFVTTWQVEDGDLQIQISDANNTSDIYNYSIDFGDGVVENNVTGDISHTFAQAGTYTVSISGVFPRIVFSNSLYNSRLKIRSVEQWGDIQWKSMKNAFSGCSNLIINATDSPNLSQVTSLELMFRGATNLNQSLNNWDVSNISNMSYMFQYANSFNQPLNNWDVSNVTNMSGMFYDANSFNQPIGSWNVSNVTEMSYLFYSATNFNQNIDLWDVSNVENMSLMFRDATSFNQSLNNWNVSNVTSMGEMFKNATSFNQPLNNWNLDSVNFLQEIFSGATSFDQPLNNWRFPNVSRLDDIFYNAVSFNGAINEWDVSNISYMENLFNGAVSFNQPLENWNVSNVIGMFGIFRGASSFNQSLNNWDISNVTSLGEAFFEASNFNQPLDNWNVQNVTNMQKMFSGAIAFNQPIGNWNVANVNNLNQTFNNAISFNQLINDWDVSNVQTMVGTFSGASSFNQPLDNWNIVNVYSMSSLFNGAIQFNQDISNWDISNVQQLNFMFNNAHSFNQDISNWQFRDGLYLHDFLNFSGLDSDNYDALLLNFFNLGIQPSSFGQNTGLGARELKFCDIDTRTNLINNGWTFIGDSLSNECNSVSGVVYYDQDENGCTVLDINVNNIFVNAYSNNISNAKLVNESEYILYTSDNSLTLSIINIPDYFTATPQSTTVDFSITSTEQVDFCLTANQTIEDLNIKLLPIADARPGFEANYKLIIENRGTEMINNISASVLFDDAKQSFISATPAESSASSNRLDFSIASLNPFAKHEINLVMQTFAPPTVNSDDVLNFTASVLPSMNDYSPDNNTYDLEQIVVNSFDPNDKRVVQGNTITTDETSNYLDYIIRFQNTGSANAINVKITDNLHPNLDWSTLSVTSASHDYNVNLISLNIVNGNNVEFSFDNINLPSEMQNEPESHGYIAYKIKPINSIGEGDVMSGNASIYFDYNLPIITNTVSTEVVNPLSNDEFFIDNNVVIYPNPAVDVIFIKKKSNTQLHSVKLYNIQGRELINLKGNINYIDTREIASGAYILKMETNFGNLNKQIIIE</sequence>
<feature type="chain" id="PRO_5011687880" evidence="2">
    <location>
        <begin position="20"/>
        <end position="1059"/>
    </location>
</feature>
<dbReference type="Pfam" id="PF03382">
    <property type="entry name" value="DUF285"/>
    <property type="match status" value="2"/>
</dbReference>
<gene>
    <name evidence="4" type="ORF">SAMN04487989_102169</name>
</gene>
<dbReference type="STRING" id="649333.SAMN04487989_102169"/>
<dbReference type="InterPro" id="IPR005046">
    <property type="entry name" value="DUF285"/>
</dbReference>
<dbReference type="PROSITE" id="PS50093">
    <property type="entry name" value="PKD"/>
    <property type="match status" value="1"/>
</dbReference>
<feature type="signal peptide" evidence="2">
    <location>
        <begin position="1"/>
        <end position="19"/>
    </location>
</feature>
<dbReference type="SUPFAM" id="SSF49299">
    <property type="entry name" value="PKD domain"/>
    <property type="match status" value="1"/>
</dbReference>
<dbReference type="Gene3D" id="2.60.40.10">
    <property type="entry name" value="Immunoglobulins"/>
    <property type="match status" value="1"/>
</dbReference>
<organism evidence="4 5">
    <name type="scientific">Bizionia echini</name>
    <dbReference type="NCBI Taxonomy" id="649333"/>
    <lineage>
        <taxon>Bacteria</taxon>
        <taxon>Pseudomonadati</taxon>
        <taxon>Bacteroidota</taxon>
        <taxon>Flavobacteriia</taxon>
        <taxon>Flavobacteriales</taxon>
        <taxon>Flavobacteriaceae</taxon>
        <taxon>Bizionia</taxon>
    </lineage>
</organism>
<keyword evidence="1 2" id="KW-0732">Signal</keyword>
<dbReference type="InterPro" id="IPR035986">
    <property type="entry name" value="PKD_dom_sf"/>
</dbReference>
<dbReference type="NCBIfam" id="TIGR02167">
    <property type="entry name" value="Liste_lipo_26"/>
    <property type="match status" value="3"/>
</dbReference>
<accession>A0A1I5AN18</accession>
<dbReference type="InterPro" id="IPR026444">
    <property type="entry name" value="Secre_tail"/>
</dbReference>
<reference evidence="5" key="1">
    <citation type="submission" date="2016-10" db="EMBL/GenBank/DDBJ databases">
        <authorList>
            <person name="Varghese N."/>
            <person name="Submissions S."/>
        </authorList>
    </citation>
    <scope>NUCLEOTIDE SEQUENCE [LARGE SCALE GENOMIC DNA]</scope>
    <source>
        <strain evidence="5">DSM 23925</strain>
    </source>
</reference>
<dbReference type="Proteomes" id="UP000198705">
    <property type="component" value="Unassembled WGS sequence"/>
</dbReference>
<dbReference type="EMBL" id="FOVN01000002">
    <property type="protein sequence ID" value="SFN63815.1"/>
    <property type="molecule type" value="Genomic_DNA"/>
</dbReference>
<feature type="domain" description="PKD" evidence="3">
    <location>
        <begin position="40"/>
        <end position="82"/>
    </location>
</feature>
<dbReference type="Pfam" id="PF00801">
    <property type="entry name" value="PKD"/>
    <property type="match status" value="1"/>
</dbReference>
<dbReference type="InterPro" id="IPR011889">
    <property type="entry name" value="Liste_lipo_26"/>
</dbReference>
<dbReference type="OrthoDB" id="9813840at2"/>
<name>A0A1I5AN18_9FLAO</name>
<evidence type="ECO:0000256" key="2">
    <source>
        <dbReference type="SAM" id="SignalP"/>
    </source>
</evidence>
<proteinExistence type="predicted"/>
<dbReference type="InterPro" id="IPR055353">
    <property type="entry name" value="DUF7619"/>
</dbReference>
<dbReference type="RefSeq" id="WP_092206952.1">
    <property type="nucleotide sequence ID" value="NZ_FOVN01000002.1"/>
</dbReference>
<dbReference type="InterPro" id="IPR000601">
    <property type="entry name" value="PKD_dom"/>
</dbReference>
<dbReference type="Pfam" id="PF24595">
    <property type="entry name" value="DUF7619"/>
    <property type="match status" value="1"/>
</dbReference>
<dbReference type="NCBIfam" id="TIGR04183">
    <property type="entry name" value="Por_Secre_tail"/>
    <property type="match status" value="1"/>
</dbReference>
<protein>
    <submittedName>
        <fullName evidence="4">Conserved repeat domain-containing protein/Por secretion system C-terminal sorting domain-containing protein</fullName>
    </submittedName>
</protein>
<evidence type="ECO:0000256" key="1">
    <source>
        <dbReference type="ARBA" id="ARBA00022729"/>
    </source>
</evidence>
<evidence type="ECO:0000259" key="3">
    <source>
        <dbReference type="PROSITE" id="PS50093"/>
    </source>
</evidence>
<dbReference type="CDD" id="cd00146">
    <property type="entry name" value="PKD"/>
    <property type="match status" value="1"/>
</dbReference>
<evidence type="ECO:0000313" key="5">
    <source>
        <dbReference type="Proteomes" id="UP000198705"/>
    </source>
</evidence>
<dbReference type="InterPro" id="IPR013783">
    <property type="entry name" value="Ig-like_fold"/>
</dbReference>
<dbReference type="Pfam" id="PF18962">
    <property type="entry name" value="Por_Secre_tail"/>
    <property type="match status" value="1"/>
</dbReference>